<keyword evidence="2" id="KW-1185">Reference proteome</keyword>
<proteinExistence type="predicted"/>
<gene>
    <name evidence="1" type="ORF">ALC62_14860</name>
</gene>
<dbReference type="AlphaFoldDB" id="A0A195C0P2"/>
<dbReference type="Proteomes" id="UP000078542">
    <property type="component" value="Unassembled WGS sequence"/>
</dbReference>
<organism evidence="1 2">
    <name type="scientific">Cyphomyrmex costatus</name>
    <dbReference type="NCBI Taxonomy" id="456900"/>
    <lineage>
        <taxon>Eukaryota</taxon>
        <taxon>Metazoa</taxon>
        <taxon>Ecdysozoa</taxon>
        <taxon>Arthropoda</taxon>
        <taxon>Hexapoda</taxon>
        <taxon>Insecta</taxon>
        <taxon>Pterygota</taxon>
        <taxon>Neoptera</taxon>
        <taxon>Endopterygota</taxon>
        <taxon>Hymenoptera</taxon>
        <taxon>Apocrita</taxon>
        <taxon>Aculeata</taxon>
        <taxon>Formicoidea</taxon>
        <taxon>Formicidae</taxon>
        <taxon>Myrmicinae</taxon>
        <taxon>Cyphomyrmex</taxon>
    </lineage>
</organism>
<accession>A0A195C0P2</accession>
<dbReference type="EMBL" id="KQ978379">
    <property type="protein sequence ID" value="KYM94417.1"/>
    <property type="molecule type" value="Genomic_DNA"/>
</dbReference>
<protein>
    <submittedName>
        <fullName evidence="1">Uncharacterized protein</fullName>
    </submittedName>
</protein>
<reference evidence="1 2" key="1">
    <citation type="submission" date="2016-03" db="EMBL/GenBank/DDBJ databases">
        <title>Cyphomyrmex costatus WGS genome.</title>
        <authorList>
            <person name="Nygaard S."/>
            <person name="Hu H."/>
            <person name="Boomsma J."/>
            <person name="Zhang G."/>
        </authorList>
    </citation>
    <scope>NUCLEOTIDE SEQUENCE [LARGE SCALE GENOMIC DNA]</scope>
    <source>
        <strain evidence="1">MS0001</strain>
        <tissue evidence="1">Whole body</tissue>
    </source>
</reference>
<evidence type="ECO:0000313" key="1">
    <source>
        <dbReference type="EMBL" id="KYM94417.1"/>
    </source>
</evidence>
<evidence type="ECO:0000313" key="2">
    <source>
        <dbReference type="Proteomes" id="UP000078542"/>
    </source>
</evidence>
<feature type="non-terminal residue" evidence="1">
    <location>
        <position position="1"/>
    </location>
</feature>
<name>A0A195C0P2_9HYME</name>
<sequence>RFYDPWIILDRPNDFLRHLKWFSLRDHDIVTVLPTEEHTVSKIEIRQSLNVAFSLTKLTSRCHRLSANYLIIWREFLWNIKCKIMSTGICAICIKLPCSLEESLRGIVRLLGMLSTKDLGTMLDSTIASGSLASS</sequence>